<dbReference type="EMBL" id="JADCNM010000009">
    <property type="protein sequence ID" value="KAG0468494.1"/>
    <property type="molecule type" value="Genomic_DNA"/>
</dbReference>
<dbReference type="Proteomes" id="UP000639772">
    <property type="component" value="Chromosome 9"/>
</dbReference>
<reference evidence="1 2" key="1">
    <citation type="journal article" date="2020" name="Nat. Food">
        <title>A phased Vanilla planifolia genome enables genetic improvement of flavour and production.</title>
        <authorList>
            <person name="Hasing T."/>
            <person name="Tang H."/>
            <person name="Brym M."/>
            <person name="Khazi F."/>
            <person name="Huang T."/>
            <person name="Chambers A.H."/>
        </authorList>
    </citation>
    <scope>NUCLEOTIDE SEQUENCE [LARGE SCALE GENOMIC DNA]</scope>
    <source>
        <tissue evidence="1">Leaf</tissue>
    </source>
</reference>
<accession>A0A835QF68</accession>
<gene>
    <name evidence="1" type="ORF">HPP92_017822</name>
</gene>
<comment type="caution">
    <text evidence="1">The sequence shown here is derived from an EMBL/GenBank/DDBJ whole genome shotgun (WGS) entry which is preliminary data.</text>
</comment>
<organism evidence="1 2">
    <name type="scientific">Vanilla planifolia</name>
    <name type="common">Vanilla</name>
    <dbReference type="NCBI Taxonomy" id="51239"/>
    <lineage>
        <taxon>Eukaryota</taxon>
        <taxon>Viridiplantae</taxon>
        <taxon>Streptophyta</taxon>
        <taxon>Embryophyta</taxon>
        <taxon>Tracheophyta</taxon>
        <taxon>Spermatophyta</taxon>
        <taxon>Magnoliopsida</taxon>
        <taxon>Liliopsida</taxon>
        <taxon>Asparagales</taxon>
        <taxon>Orchidaceae</taxon>
        <taxon>Vanilloideae</taxon>
        <taxon>Vanilleae</taxon>
        <taxon>Vanilla</taxon>
    </lineage>
</organism>
<name>A0A835QF68_VANPL</name>
<evidence type="ECO:0000313" key="2">
    <source>
        <dbReference type="Proteomes" id="UP000639772"/>
    </source>
</evidence>
<evidence type="ECO:0000313" key="1">
    <source>
        <dbReference type="EMBL" id="KAG0468494.1"/>
    </source>
</evidence>
<proteinExistence type="predicted"/>
<sequence>MVTAVSVLRATEGVKGTVFFNQEGDGSSVMVKANMWKMMGIEYAVGEGACSPLVGLPNEFE</sequence>
<dbReference type="AlphaFoldDB" id="A0A835QF68"/>
<protein>
    <submittedName>
        <fullName evidence="1">Uncharacterized protein</fullName>
    </submittedName>
</protein>